<evidence type="ECO:0008006" key="6">
    <source>
        <dbReference type="Google" id="ProtNLM"/>
    </source>
</evidence>
<evidence type="ECO:0000256" key="1">
    <source>
        <dbReference type="ARBA" id="ARBA00023125"/>
    </source>
</evidence>
<feature type="compositionally biased region" description="Low complexity" evidence="3">
    <location>
        <begin position="136"/>
        <end position="149"/>
    </location>
</feature>
<organism evidence="4 5">
    <name type="scientific">Gomphillus americanus</name>
    <dbReference type="NCBI Taxonomy" id="1940652"/>
    <lineage>
        <taxon>Eukaryota</taxon>
        <taxon>Fungi</taxon>
        <taxon>Dikarya</taxon>
        <taxon>Ascomycota</taxon>
        <taxon>Pezizomycotina</taxon>
        <taxon>Lecanoromycetes</taxon>
        <taxon>OSLEUM clade</taxon>
        <taxon>Ostropomycetidae</taxon>
        <taxon>Ostropales</taxon>
        <taxon>Graphidaceae</taxon>
        <taxon>Gomphilloideae</taxon>
        <taxon>Gomphillus</taxon>
    </lineage>
</organism>
<dbReference type="CDD" id="cd04496">
    <property type="entry name" value="SSB_OBF"/>
    <property type="match status" value="1"/>
</dbReference>
<evidence type="ECO:0000256" key="2">
    <source>
        <dbReference type="PROSITE-ProRule" id="PRU00252"/>
    </source>
</evidence>
<protein>
    <recommendedName>
        <fullName evidence="6">Single-stranded DNA-binding protein</fullName>
    </recommendedName>
</protein>
<evidence type="ECO:0000256" key="3">
    <source>
        <dbReference type="SAM" id="MobiDB-lite"/>
    </source>
</evidence>
<dbReference type="SUPFAM" id="SSF50249">
    <property type="entry name" value="Nucleic acid-binding proteins"/>
    <property type="match status" value="1"/>
</dbReference>
<dbReference type="Proteomes" id="UP000664169">
    <property type="component" value="Unassembled WGS sequence"/>
</dbReference>
<reference evidence="4" key="1">
    <citation type="submission" date="2021-03" db="EMBL/GenBank/DDBJ databases">
        <authorList>
            <person name="Tagirdzhanova G."/>
        </authorList>
    </citation>
    <scope>NUCLEOTIDE SEQUENCE</scope>
</reference>
<evidence type="ECO:0000313" key="5">
    <source>
        <dbReference type="Proteomes" id="UP000664169"/>
    </source>
</evidence>
<feature type="region of interest" description="Disordered" evidence="3">
    <location>
        <begin position="127"/>
        <end position="149"/>
    </location>
</feature>
<dbReference type="PROSITE" id="PS50935">
    <property type="entry name" value="SSB"/>
    <property type="match status" value="1"/>
</dbReference>
<gene>
    <name evidence="4" type="ORF">GOMPHAMPRED_007625</name>
</gene>
<accession>A0A8H3EU21</accession>
<evidence type="ECO:0000313" key="4">
    <source>
        <dbReference type="EMBL" id="CAF9912312.1"/>
    </source>
</evidence>
<dbReference type="Pfam" id="PF00436">
    <property type="entry name" value="SSB"/>
    <property type="match status" value="1"/>
</dbReference>
<dbReference type="InterPro" id="IPR012340">
    <property type="entry name" value="NA-bd_OB-fold"/>
</dbReference>
<name>A0A8H3EU21_9LECA</name>
<keyword evidence="1 2" id="KW-0238">DNA-binding</keyword>
<dbReference type="GO" id="GO:0003697">
    <property type="term" value="F:single-stranded DNA binding"/>
    <property type="evidence" value="ECO:0007669"/>
    <property type="project" value="InterPro"/>
</dbReference>
<dbReference type="InterPro" id="IPR000424">
    <property type="entry name" value="Primosome_PriB/ssb"/>
</dbReference>
<dbReference type="EMBL" id="CAJPDQ010000007">
    <property type="protein sequence ID" value="CAF9912312.1"/>
    <property type="molecule type" value="Genomic_DNA"/>
</dbReference>
<dbReference type="OrthoDB" id="1078367at2759"/>
<comment type="caution">
    <text evidence="4">The sequence shown here is derived from an EMBL/GenBank/DDBJ whole genome shotgun (WGS) entry which is preliminary data.</text>
</comment>
<sequence>MSSTLRFAPRTFARAFSSTRRAQIARITLIGRLGAAPELYTTQNGREIIRYSLGVNRGYDESKQTAWWRVSSYNDPGSRLGEKILGLPKGTQLYIEGDVWNSKFEGSEGQQITSVSVAQTKIEILKRPVSTEDGGESAPVSAAAAEATG</sequence>
<keyword evidence="5" id="KW-1185">Reference proteome</keyword>
<dbReference type="AlphaFoldDB" id="A0A8H3EU21"/>
<proteinExistence type="predicted"/>
<dbReference type="Gene3D" id="2.40.50.140">
    <property type="entry name" value="Nucleic acid-binding proteins"/>
    <property type="match status" value="1"/>
</dbReference>